<evidence type="ECO:0000259" key="1">
    <source>
        <dbReference type="PROSITE" id="PS51664"/>
    </source>
</evidence>
<dbReference type="InterPro" id="IPR000415">
    <property type="entry name" value="Nitroreductase-like"/>
</dbReference>
<evidence type="ECO:0000313" key="3">
    <source>
        <dbReference type="Proteomes" id="UP000230232"/>
    </source>
</evidence>
<dbReference type="NCBIfam" id="TIGR03605">
    <property type="entry name" value="antibiot_sagB"/>
    <property type="match status" value="1"/>
</dbReference>
<dbReference type="SUPFAM" id="SSF55469">
    <property type="entry name" value="FMN-dependent nitroreductase-like"/>
    <property type="match status" value="1"/>
</dbReference>
<dbReference type="InterPro" id="IPR029479">
    <property type="entry name" value="Nitroreductase"/>
</dbReference>
<gene>
    <name evidence="2" type="ORF">COV31_01735</name>
</gene>
<evidence type="ECO:0000313" key="2">
    <source>
        <dbReference type="EMBL" id="PIR41328.1"/>
    </source>
</evidence>
<accession>A0A2H0R467</accession>
<name>A0A2H0R467_9BACT</name>
<dbReference type="InterPro" id="IPR003776">
    <property type="entry name" value="YcaO-like_dom"/>
</dbReference>
<dbReference type="PANTHER" id="PTHR43745:SF2">
    <property type="entry name" value="NITROREDUCTASE MJ1384-RELATED"/>
    <property type="match status" value="1"/>
</dbReference>
<dbReference type="EMBL" id="PCXO01000007">
    <property type="protein sequence ID" value="PIR41328.1"/>
    <property type="molecule type" value="Genomic_DNA"/>
</dbReference>
<dbReference type="Gene3D" id="3.30.1330.230">
    <property type="match status" value="1"/>
</dbReference>
<dbReference type="CDD" id="cd02142">
    <property type="entry name" value="McbC_SagB-like_oxidoreductase"/>
    <property type="match status" value="1"/>
</dbReference>
<feature type="domain" description="YcaO" evidence="1">
    <location>
        <begin position="385"/>
        <end position="721"/>
    </location>
</feature>
<dbReference type="Pfam" id="PF00881">
    <property type="entry name" value="Nitroreductase"/>
    <property type="match status" value="1"/>
</dbReference>
<dbReference type="Pfam" id="PF02624">
    <property type="entry name" value="YcaO"/>
    <property type="match status" value="1"/>
</dbReference>
<dbReference type="InterPro" id="IPR052544">
    <property type="entry name" value="Bacteriocin_Proc_Enz"/>
</dbReference>
<dbReference type="Proteomes" id="UP000230232">
    <property type="component" value="Unassembled WGS sequence"/>
</dbReference>
<dbReference type="GO" id="GO:0016491">
    <property type="term" value="F:oxidoreductase activity"/>
    <property type="evidence" value="ECO:0007669"/>
    <property type="project" value="InterPro"/>
</dbReference>
<reference evidence="2 3" key="1">
    <citation type="submission" date="2017-09" db="EMBL/GenBank/DDBJ databases">
        <title>Depth-based differentiation of microbial function through sediment-hosted aquifers and enrichment of novel symbionts in the deep terrestrial subsurface.</title>
        <authorList>
            <person name="Probst A.J."/>
            <person name="Ladd B."/>
            <person name="Jarett J.K."/>
            <person name="Geller-Mcgrath D.E."/>
            <person name="Sieber C.M."/>
            <person name="Emerson J.B."/>
            <person name="Anantharaman K."/>
            <person name="Thomas B.C."/>
            <person name="Malmstrom R."/>
            <person name="Stieglmeier M."/>
            <person name="Klingl A."/>
            <person name="Woyke T."/>
            <person name="Ryan C.M."/>
            <person name="Banfield J.F."/>
        </authorList>
    </citation>
    <scope>NUCLEOTIDE SEQUENCE [LARGE SCALE GENOMIC DNA]</scope>
    <source>
        <strain evidence="2">CG10_big_fil_rev_8_21_14_0_10_46_23</strain>
    </source>
</reference>
<dbReference type="PROSITE" id="PS51664">
    <property type="entry name" value="YCAO"/>
    <property type="match status" value="1"/>
</dbReference>
<dbReference type="InterPro" id="IPR020051">
    <property type="entry name" value="SagB-type_dehydrogenase"/>
</dbReference>
<sequence>MDKKLVLVAGYRFDGDISIEFTTSREVISLKEHTTLISEIVAFSDGLTSTESVLNALAKKYPEYERSFIEDVVDDLESLGVLIESRRIAEWFHGVSSNPMPYYHSLSPPEIEAHRLSPRKTVEGISRITLPITDTDFTEMLRKRFSCRTFDGTPVSLDAYGYLLRNAYGQDLYPVPSGGALYPLSLYLVVNIGSEELPAGFYQYDSAKNELVGSPREYDEQTAAYAFDSDFLTEDAAGIFVIAADIQRQGKKYSNRGYRYSLIEVGHVAQNILVSAVDAEVHTLEYGGFLDEEVSVLFDLDARGEAPAIAIAVGNLAGVARGEKASETRAYLDERLVGRGKPINWVTLIRKEKESRPPFHMALSHYKPGVHQDAKKTYASRLSLGTDVSSDLAMVKSIAEAYERHVCGQVRVDLYGKAEQIPHKWVNPNEYVPFTEEQIERLGFLRFSPGENWEWVLGRTFNGQEIAVPVDMVFYPFFAERAFGRRNCYSAHSSGVAAHTSFEEAKRRSLLELVERDAIIRNWLSKSVPNMVHLSLLPNHWRERARHWSNQGWEIRIVDFSHFGLAVVCVFAISIGGERPYVAHGSSASDRSFDEAISKAFHEMEVTMAVNRGRRRNRVAIQDVDSPEDHGALYHYPDYKYELEYLFSGVYVEGIPDVGCDDLFGQFKSVFVSLTEEEAPLHVVRALSSELVPINFGYGRDHISHKRALVVDDVPVPHYLA</sequence>
<dbReference type="AlphaFoldDB" id="A0A2H0R467"/>
<dbReference type="PANTHER" id="PTHR43745">
    <property type="entry name" value="NITROREDUCTASE MJ1384-RELATED"/>
    <property type="match status" value="1"/>
</dbReference>
<proteinExistence type="predicted"/>
<organism evidence="2 3">
    <name type="scientific">Candidatus Yanofskybacteria bacterium CG10_big_fil_rev_8_21_14_0_10_46_23</name>
    <dbReference type="NCBI Taxonomy" id="1975098"/>
    <lineage>
        <taxon>Bacteria</taxon>
        <taxon>Candidatus Yanofskyibacteriota</taxon>
    </lineage>
</organism>
<protein>
    <recommendedName>
        <fullName evidence="1">YcaO domain-containing protein</fullName>
    </recommendedName>
</protein>
<comment type="caution">
    <text evidence="2">The sequence shown here is derived from an EMBL/GenBank/DDBJ whole genome shotgun (WGS) entry which is preliminary data.</text>
</comment>
<dbReference type="Gene3D" id="3.40.109.10">
    <property type="entry name" value="NADH Oxidase"/>
    <property type="match status" value="1"/>
</dbReference>